<dbReference type="RefSeq" id="WP_167361306.1">
    <property type="nucleotide sequence ID" value="NZ_CP028290.1"/>
</dbReference>
<dbReference type="Gene3D" id="2.60.120.10">
    <property type="entry name" value="Jelly Rolls"/>
    <property type="match status" value="1"/>
</dbReference>
<evidence type="ECO:0000313" key="2">
    <source>
        <dbReference type="EMBL" id="SDP83504.1"/>
    </source>
</evidence>
<dbReference type="EMBL" id="FNJL01000030">
    <property type="protein sequence ID" value="SDP83504.1"/>
    <property type="molecule type" value="Genomic_DNA"/>
</dbReference>
<sequence length="155" mass="16984">MPLRPRLHAVSPALIALILASATLPATASAAGEQPGRIPAVKLYDTPDHRVAFVKGTVATLRKMPAREFWLSDSVEAWEQDVHPAPRRQYVVTLQGELEFQVSDGSTFRLAPGTVLLAEDTGGAGHRWKMLPGSRPWVRMYLPMAGEDDGFEPSR</sequence>
<reference evidence="3" key="1">
    <citation type="submission" date="2016-10" db="EMBL/GenBank/DDBJ databases">
        <authorList>
            <person name="Varghese N."/>
            <person name="Submissions S."/>
        </authorList>
    </citation>
    <scope>NUCLEOTIDE SEQUENCE [LARGE SCALE GENOMIC DNA]</scope>
    <source>
        <strain evidence="3">DSM 17101</strain>
    </source>
</reference>
<evidence type="ECO:0008006" key="4">
    <source>
        <dbReference type="Google" id="ProtNLM"/>
    </source>
</evidence>
<dbReference type="InterPro" id="IPR014710">
    <property type="entry name" value="RmlC-like_jellyroll"/>
</dbReference>
<dbReference type="Proteomes" id="UP000199317">
    <property type="component" value="Unassembled WGS sequence"/>
</dbReference>
<feature type="signal peptide" evidence="1">
    <location>
        <begin position="1"/>
        <end position="30"/>
    </location>
</feature>
<feature type="chain" id="PRO_5011501578" description="Cupin domain-containing protein" evidence="1">
    <location>
        <begin position="31"/>
        <end position="155"/>
    </location>
</feature>
<dbReference type="AlphaFoldDB" id="A0A1H0VYK1"/>
<protein>
    <recommendedName>
        <fullName evidence="4">Cupin domain-containing protein</fullName>
    </recommendedName>
</protein>
<gene>
    <name evidence="2" type="ORF">SAMN04489708_13019</name>
</gene>
<organism evidence="2 3">
    <name type="scientific">Paracidovorax cattleyae</name>
    <dbReference type="NCBI Taxonomy" id="80868"/>
    <lineage>
        <taxon>Bacteria</taxon>
        <taxon>Pseudomonadati</taxon>
        <taxon>Pseudomonadota</taxon>
        <taxon>Betaproteobacteria</taxon>
        <taxon>Burkholderiales</taxon>
        <taxon>Comamonadaceae</taxon>
        <taxon>Paracidovorax</taxon>
    </lineage>
</organism>
<evidence type="ECO:0000256" key="1">
    <source>
        <dbReference type="SAM" id="SignalP"/>
    </source>
</evidence>
<accession>A0A1H0VYK1</accession>
<keyword evidence="3" id="KW-1185">Reference proteome</keyword>
<proteinExistence type="predicted"/>
<keyword evidence="1" id="KW-0732">Signal</keyword>
<evidence type="ECO:0000313" key="3">
    <source>
        <dbReference type="Proteomes" id="UP000199317"/>
    </source>
</evidence>
<name>A0A1H0VYK1_9BURK</name>